<dbReference type="PANTHER" id="PTHR31121:SF7">
    <property type="entry name" value="MANNOSYLTRANSFERASE KTR4-RELATED"/>
    <property type="match status" value="1"/>
</dbReference>
<dbReference type="GO" id="GO:0000032">
    <property type="term" value="P:cell wall mannoprotein biosynthetic process"/>
    <property type="evidence" value="ECO:0007669"/>
    <property type="project" value="TreeGrafter"/>
</dbReference>
<dbReference type="InterPro" id="IPR029044">
    <property type="entry name" value="Nucleotide-diphossugar_trans"/>
</dbReference>
<evidence type="ECO:0000256" key="1">
    <source>
        <dbReference type="ARBA" id="ARBA00007677"/>
    </source>
</evidence>
<evidence type="ECO:0000256" key="2">
    <source>
        <dbReference type="ARBA" id="ARBA00022676"/>
    </source>
</evidence>
<evidence type="ECO:0000313" key="4">
    <source>
        <dbReference type="EMBL" id="ORY58431.1"/>
    </source>
</evidence>
<organism evidence="4 5">
    <name type="scientific">Pseudomassariella vexata</name>
    <dbReference type="NCBI Taxonomy" id="1141098"/>
    <lineage>
        <taxon>Eukaryota</taxon>
        <taxon>Fungi</taxon>
        <taxon>Dikarya</taxon>
        <taxon>Ascomycota</taxon>
        <taxon>Pezizomycotina</taxon>
        <taxon>Sordariomycetes</taxon>
        <taxon>Xylariomycetidae</taxon>
        <taxon>Amphisphaeriales</taxon>
        <taxon>Pseudomassariaceae</taxon>
        <taxon>Pseudomassariella</taxon>
    </lineage>
</organism>
<reference evidence="4 5" key="1">
    <citation type="submission" date="2016-07" db="EMBL/GenBank/DDBJ databases">
        <title>Pervasive Adenine N6-methylation of Active Genes in Fungi.</title>
        <authorList>
            <consortium name="DOE Joint Genome Institute"/>
            <person name="Mondo S.J."/>
            <person name="Dannebaum R.O."/>
            <person name="Kuo R.C."/>
            <person name="Labutti K."/>
            <person name="Haridas S."/>
            <person name="Kuo A."/>
            <person name="Salamov A."/>
            <person name="Ahrendt S.R."/>
            <person name="Lipzen A."/>
            <person name="Sullivan W."/>
            <person name="Andreopoulos W.B."/>
            <person name="Clum A."/>
            <person name="Lindquist E."/>
            <person name="Daum C."/>
            <person name="Ramamoorthy G.K."/>
            <person name="Gryganskyi A."/>
            <person name="Culley D."/>
            <person name="Magnuson J.K."/>
            <person name="James T.Y."/>
            <person name="O'Malley M.A."/>
            <person name="Stajich J.E."/>
            <person name="Spatafora J.W."/>
            <person name="Visel A."/>
            <person name="Grigoriev I.V."/>
        </authorList>
    </citation>
    <scope>NUCLEOTIDE SEQUENCE [LARGE SCALE GENOMIC DNA]</scope>
    <source>
        <strain evidence="4 5">CBS 129021</strain>
    </source>
</reference>
<dbReference type="RefSeq" id="XP_040711348.1">
    <property type="nucleotide sequence ID" value="XM_040856756.1"/>
</dbReference>
<dbReference type="GeneID" id="63772968"/>
<comment type="similarity">
    <text evidence="1">Belongs to the glycosyltransferase 15 family.</text>
</comment>
<dbReference type="GO" id="GO:0006487">
    <property type="term" value="P:protein N-linked glycosylation"/>
    <property type="evidence" value="ECO:0007669"/>
    <property type="project" value="TreeGrafter"/>
</dbReference>
<keyword evidence="3 4" id="KW-0808">Transferase</keyword>
<dbReference type="InterPro" id="IPR002685">
    <property type="entry name" value="Glyco_trans_15"/>
</dbReference>
<evidence type="ECO:0000256" key="3">
    <source>
        <dbReference type="ARBA" id="ARBA00022679"/>
    </source>
</evidence>
<protein>
    <submittedName>
        <fullName evidence="4">Glycolipid 2-alpha-mannosyltransferase-domain-containing protein</fullName>
    </submittedName>
</protein>
<dbReference type="Gene3D" id="3.90.550.10">
    <property type="entry name" value="Spore Coat Polysaccharide Biosynthesis Protein SpsA, Chain A"/>
    <property type="match status" value="1"/>
</dbReference>
<dbReference type="EMBL" id="MCFJ01000016">
    <property type="protein sequence ID" value="ORY58431.1"/>
    <property type="molecule type" value="Genomic_DNA"/>
</dbReference>
<dbReference type="AlphaFoldDB" id="A0A1Y2DGM1"/>
<dbReference type="PANTHER" id="PTHR31121">
    <property type="entry name" value="ALPHA-1,2 MANNOSYLTRANSFERASE KTR1"/>
    <property type="match status" value="1"/>
</dbReference>
<comment type="caution">
    <text evidence="4">The sequence shown here is derived from an EMBL/GenBank/DDBJ whole genome shotgun (WGS) entry which is preliminary data.</text>
</comment>
<keyword evidence="5" id="KW-1185">Reference proteome</keyword>
<evidence type="ECO:0000313" key="5">
    <source>
        <dbReference type="Proteomes" id="UP000193689"/>
    </source>
</evidence>
<name>A0A1Y2DGM1_9PEZI</name>
<dbReference type="GO" id="GO:0000026">
    <property type="term" value="F:alpha-1,2-mannosyltransferase activity"/>
    <property type="evidence" value="ECO:0007669"/>
    <property type="project" value="TreeGrafter"/>
</dbReference>
<dbReference type="InParanoid" id="A0A1Y2DGM1"/>
<keyword evidence="2 4" id="KW-0328">Glycosyltransferase</keyword>
<gene>
    <name evidence="4" type="ORF">BCR38DRAFT_353152</name>
</gene>
<sequence>MTPREWLRENTHIDHSYLPTIQQLQALGSTRPKAAFITLVRNSEFEGMVYSMTQLEARFNGRNLHGYDWIFFNNEEFTEEFKSFVSNTTSARCYFETIPEKHWSIPDWIDESRFDAGRQFIGGIGVGKAWLESYHHMYRWNAGLFALEDRLKNYDWFWRVEPGVKFTCDINYDVFRFMQDNDMVYGFNMVILDDARSFPSLWERTSKFRKYHRDMLHPESDMTWLLHPRQDGLVRSPQYESTRDSDDEGEYNNCQFYSNFEIGSLKYFRGKEHQAYFRHLDQAGGFYYERYGDAPVHTLSISMFVPKRRVWYFRNIGYAHSICENCPPHTSSLTRDIERQRGIPGLRCGCTTNNFDINHFKLVPFESKQRKPLDTCIRQWLGGRWLQKQPDHEHDMVHILAESDDDVYFLDGTEPDPYSVPMPRDKVLRKALLRIGG</sequence>
<dbReference type="GO" id="GO:0005794">
    <property type="term" value="C:Golgi apparatus"/>
    <property type="evidence" value="ECO:0007669"/>
    <property type="project" value="TreeGrafter"/>
</dbReference>
<dbReference type="SUPFAM" id="SSF53448">
    <property type="entry name" value="Nucleotide-diphospho-sugar transferases"/>
    <property type="match status" value="1"/>
</dbReference>
<dbReference type="Pfam" id="PF01793">
    <property type="entry name" value="Glyco_transf_15"/>
    <property type="match status" value="1"/>
</dbReference>
<dbReference type="OrthoDB" id="202470at2759"/>
<dbReference type="GO" id="GO:0006493">
    <property type="term" value="P:protein O-linked glycosylation"/>
    <property type="evidence" value="ECO:0007669"/>
    <property type="project" value="TreeGrafter"/>
</dbReference>
<accession>A0A1Y2DGM1</accession>
<proteinExistence type="inferred from homology"/>
<dbReference type="Proteomes" id="UP000193689">
    <property type="component" value="Unassembled WGS sequence"/>
</dbReference>
<dbReference type="GO" id="GO:0016020">
    <property type="term" value="C:membrane"/>
    <property type="evidence" value="ECO:0007669"/>
    <property type="project" value="InterPro"/>
</dbReference>